<evidence type="ECO:0000313" key="1">
    <source>
        <dbReference type="EMBL" id="JAD71862.1"/>
    </source>
</evidence>
<sequence length="36" mass="4037">MFISSQCSAAFLLFVFSLGTMYSFPFSFFVIAGPQF</sequence>
<organism evidence="1">
    <name type="scientific">Arundo donax</name>
    <name type="common">Giant reed</name>
    <name type="synonym">Donax arundinaceus</name>
    <dbReference type="NCBI Taxonomy" id="35708"/>
    <lineage>
        <taxon>Eukaryota</taxon>
        <taxon>Viridiplantae</taxon>
        <taxon>Streptophyta</taxon>
        <taxon>Embryophyta</taxon>
        <taxon>Tracheophyta</taxon>
        <taxon>Spermatophyta</taxon>
        <taxon>Magnoliopsida</taxon>
        <taxon>Liliopsida</taxon>
        <taxon>Poales</taxon>
        <taxon>Poaceae</taxon>
        <taxon>PACMAD clade</taxon>
        <taxon>Arundinoideae</taxon>
        <taxon>Arundineae</taxon>
        <taxon>Arundo</taxon>
    </lineage>
</organism>
<accession>A0A0A9CK00</accession>
<name>A0A0A9CK00_ARUDO</name>
<dbReference type="EMBL" id="GBRH01226033">
    <property type="protein sequence ID" value="JAD71862.1"/>
    <property type="molecule type" value="Transcribed_RNA"/>
</dbReference>
<protein>
    <submittedName>
        <fullName evidence="1">Uncharacterized protein</fullName>
    </submittedName>
</protein>
<proteinExistence type="predicted"/>
<reference evidence="1" key="2">
    <citation type="journal article" date="2015" name="Data Brief">
        <title>Shoot transcriptome of the giant reed, Arundo donax.</title>
        <authorList>
            <person name="Barrero R.A."/>
            <person name="Guerrero F.D."/>
            <person name="Moolhuijzen P."/>
            <person name="Goolsby J.A."/>
            <person name="Tidwell J."/>
            <person name="Bellgard S.E."/>
            <person name="Bellgard M.I."/>
        </authorList>
    </citation>
    <scope>NUCLEOTIDE SEQUENCE</scope>
    <source>
        <tissue evidence="1">Shoot tissue taken approximately 20 cm above the soil surface</tissue>
    </source>
</reference>
<dbReference type="AlphaFoldDB" id="A0A0A9CK00"/>
<reference evidence="1" key="1">
    <citation type="submission" date="2014-09" db="EMBL/GenBank/DDBJ databases">
        <authorList>
            <person name="Magalhaes I.L.F."/>
            <person name="Oliveira U."/>
            <person name="Santos F.R."/>
            <person name="Vidigal T.H.D.A."/>
            <person name="Brescovit A.D."/>
            <person name="Santos A.J."/>
        </authorList>
    </citation>
    <scope>NUCLEOTIDE SEQUENCE</scope>
    <source>
        <tissue evidence="1">Shoot tissue taken approximately 20 cm above the soil surface</tissue>
    </source>
</reference>